<feature type="region of interest" description="Disordered" evidence="2">
    <location>
        <begin position="1"/>
        <end position="97"/>
    </location>
</feature>
<dbReference type="PATRIC" id="fig|1666911.3.peg.5292"/>
<evidence type="ECO:0000313" key="6">
    <source>
        <dbReference type="EMBL" id="KPQ35544.1"/>
    </source>
</evidence>
<keyword evidence="3" id="KW-1133">Transmembrane helix</keyword>
<evidence type="ECO:0000313" key="7">
    <source>
        <dbReference type="Proteomes" id="UP000050465"/>
    </source>
</evidence>
<dbReference type="InterPro" id="IPR004474">
    <property type="entry name" value="LytR_CpsA_psr"/>
</dbReference>
<protein>
    <submittedName>
        <fullName evidence="6">Transcriptional attenuator, LytR family</fullName>
    </submittedName>
</protein>
<organism evidence="6 7">
    <name type="scientific">Phormidesmis priestleyi Ana</name>
    <dbReference type="NCBI Taxonomy" id="1666911"/>
    <lineage>
        <taxon>Bacteria</taxon>
        <taxon>Bacillati</taxon>
        <taxon>Cyanobacteriota</taxon>
        <taxon>Cyanophyceae</taxon>
        <taxon>Leptolyngbyales</taxon>
        <taxon>Leptolyngbyaceae</taxon>
        <taxon>Phormidesmis</taxon>
    </lineage>
</organism>
<evidence type="ECO:0000256" key="3">
    <source>
        <dbReference type="SAM" id="Phobius"/>
    </source>
</evidence>
<name>A0A0P7YYY5_9CYAN</name>
<dbReference type="Proteomes" id="UP000050465">
    <property type="component" value="Unassembled WGS sequence"/>
</dbReference>
<feature type="domain" description="Cell envelope-related transcriptional attenuator" evidence="4">
    <location>
        <begin position="206"/>
        <end position="353"/>
    </location>
</feature>
<gene>
    <name evidence="6" type="ORF">HLUCCA11_09850</name>
</gene>
<comment type="similarity">
    <text evidence="1">Belongs to the LytR/CpsA/Psr (LCP) family.</text>
</comment>
<keyword evidence="3" id="KW-0472">Membrane</keyword>
<dbReference type="PANTHER" id="PTHR33392">
    <property type="entry name" value="POLYISOPRENYL-TEICHOIC ACID--PEPTIDOGLYCAN TEICHOIC ACID TRANSFERASE TAGU"/>
    <property type="match status" value="1"/>
</dbReference>
<dbReference type="EMBL" id="LJZR01000011">
    <property type="protein sequence ID" value="KPQ35544.1"/>
    <property type="molecule type" value="Genomic_DNA"/>
</dbReference>
<reference evidence="6 7" key="1">
    <citation type="submission" date="2015-09" db="EMBL/GenBank/DDBJ databases">
        <title>Identification and resolution of microdiversity through metagenomic sequencing of parallel consortia.</title>
        <authorList>
            <person name="Nelson W.C."/>
            <person name="Romine M.F."/>
            <person name="Lindemann S.R."/>
        </authorList>
    </citation>
    <scope>NUCLEOTIDE SEQUENCE [LARGE SCALE GENOMIC DNA]</scope>
    <source>
        <strain evidence="6">Ana</strain>
    </source>
</reference>
<feature type="compositionally biased region" description="Polar residues" evidence="2">
    <location>
        <begin position="20"/>
        <end position="31"/>
    </location>
</feature>
<feature type="compositionally biased region" description="Low complexity" evidence="2">
    <location>
        <begin position="32"/>
        <end position="62"/>
    </location>
</feature>
<evidence type="ECO:0000256" key="2">
    <source>
        <dbReference type="SAM" id="MobiDB-lite"/>
    </source>
</evidence>
<feature type="domain" description="LytR/CpsA/Psr regulator C-terminal" evidence="5">
    <location>
        <begin position="462"/>
        <end position="548"/>
    </location>
</feature>
<evidence type="ECO:0000259" key="5">
    <source>
        <dbReference type="Pfam" id="PF13399"/>
    </source>
</evidence>
<dbReference type="PANTHER" id="PTHR33392:SF6">
    <property type="entry name" value="POLYISOPRENYL-TEICHOIC ACID--PEPTIDOGLYCAN TEICHOIC ACID TRANSFERASE TAGU"/>
    <property type="match status" value="1"/>
</dbReference>
<dbReference type="InterPro" id="IPR050922">
    <property type="entry name" value="LytR/CpsA/Psr_CW_biosynth"/>
</dbReference>
<comment type="caution">
    <text evidence="6">The sequence shown here is derived from an EMBL/GenBank/DDBJ whole genome shotgun (WGS) entry which is preliminary data.</text>
</comment>
<feature type="transmembrane region" description="Helical" evidence="3">
    <location>
        <begin position="127"/>
        <end position="151"/>
    </location>
</feature>
<feature type="compositionally biased region" description="Polar residues" evidence="2">
    <location>
        <begin position="63"/>
        <end position="77"/>
    </location>
</feature>
<proteinExistence type="inferred from homology"/>
<evidence type="ECO:0000259" key="4">
    <source>
        <dbReference type="Pfam" id="PF03816"/>
    </source>
</evidence>
<keyword evidence="3" id="KW-0812">Transmembrane</keyword>
<dbReference type="AlphaFoldDB" id="A0A0P7YYY5"/>
<dbReference type="Pfam" id="PF13399">
    <property type="entry name" value="LytR_C"/>
    <property type="match status" value="1"/>
</dbReference>
<accession>A0A0P7YYY5</accession>
<dbReference type="InterPro" id="IPR027381">
    <property type="entry name" value="LytR/CpsA/Psr_C"/>
</dbReference>
<dbReference type="NCBIfam" id="TIGR00350">
    <property type="entry name" value="lytR_cpsA_psr"/>
    <property type="match status" value="1"/>
</dbReference>
<dbReference type="Pfam" id="PF03816">
    <property type="entry name" value="LytR_cpsA_psr"/>
    <property type="match status" value="1"/>
</dbReference>
<sequence>MTTQPADPAANLSAEKQLPKQLSTLSKQQPPSNSSQSNSSQSSSSQSNSSQSSSSQSSSSQSTAPQLTPVKSLNSQAIHPPLNAGTSTPGATPTIFPLGHPVDRALAQQNATPGKQKHLLMRLIKGLFWATVFGSTALTAAALGTVAVLSFPLPRQVSGETVAPPLTDLWNSGFRYQVSRPVNILIMGLDEARDVEGAQPTDLVGRTDTMLLARVDPEAKAINVMSIPRDTRVEIPGYGMDKINQANFEGGAELAAQTVMYNFNNVKIDRYVRVSTAAFREIVDLVGGIEVMVPTEMKYEDKTQGLVIDLEPGLQILNGDEAEQFARFRQDSYGDIGRVQRQQILLKALRKRLTNPMVLPKLPQIVRVLQSYIDTNLSLEELLALAGFGLNLDSQDMHMVMLPGEFSDPEEYSASFWIADSSATSSLMSTYFDAKPTQFVTEDAGDDINYYKPPSESVVSELRIAVQNATDDQYASSSMADHLRSLGFYNVYVMRDWSHVDRTTSVVAQRGDIGSARVLQDTIGIGQLQYDSTGDIESDITIRVGEDWLMQTNPDWQRLPYDVPR</sequence>
<dbReference type="Gene3D" id="3.40.630.190">
    <property type="entry name" value="LCP protein"/>
    <property type="match status" value="1"/>
</dbReference>
<evidence type="ECO:0000256" key="1">
    <source>
        <dbReference type="ARBA" id="ARBA00006068"/>
    </source>
</evidence>
<dbReference type="STRING" id="1666911.HLUCCA11_09850"/>